<feature type="transmembrane region" description="Helical" evidence="2">
    <location>
        <begin position="77"/>
        <end position="95"/>
    </location>
</feature>
<evidence type="ECO:0000313" key="3">
    <source>
        <dbReference type="EMBL" id="NNG38075.1"/>
    </source>
</evidence>
<dbReference type="PANTHER" id="PTHR18640">
    <property type="entry name" value="SOLUTE CARRIER FAMILY 10 MEMBER 7"/>
    <property type="match status" value="1"/>
</dbReference>
<dbReference type="GO" id="GO:0005886">
    <property type="term" value="C:plasma membrane"/>
    <property type="evidence" value="ECO:0007669"/>
    <property type="project" value="TreeGrafter"/>
</dbReference>
<dbReference type="Proteomes" id="UP000557772">
    <property type="component" value="Unassembled WGS sequence"/>
</dbReference>
<organism evidence="3 4">
    <name type="scientific">Flexivirga aerilata</name>
    <dbReference type="NCBI Taxonomy" id="1656889"/>
    <lineage>
        <taxon>Bacteria</taxon>
        <taxon>Bacillati</taxon>
        <taxon>Actinomycetota</taxon>
        <taxon>Actinomycetes</taxon>
        <taxon>Micrococcales</taxon>
        <taxon>Dermacoccaceae</taxon>
        <taxon>Flexivirga</taxon>
    </lineage>
</organism>
<feature type="transmembrane region" description="Helical" evidence="2">
    <location>
        <begin position="344"/>
        <end position="370"/>
    </location>
</feature>
<keyword evidence="2" id="KW-1133">Transmembrane helix</keyword>
<accession>A0A849AC21</accession>
<dbReference type="InterPro" id="IPR016833">
    <property type="entry name" value="Put_Na-Bile_cotransptr"/>
</dbReference>
<keyword evidence="4" id="KW-1185">Reference proteome</keyword>
<protein>
    <submittedName>
        <fullName evidence="3">Bile acid:sodium symporter</fullName>
    </submittedName>
</protein>
<dbReference type="Pfam" id="PF13593">
    <property type="entry name" value="SBF_like"/>
    <property type="match status" value="1"/>
</dbReference>
<feature type="transmembrane region" description="Helical" evidence="2">
    <location>
        <begin position="101"/>
        <end position="119"/>
    </location>
</feature>
<feature type="transmembrane region" description="Helical" evidence="2">
    <location>
        <begin position="301"/>
        <end position="323"/>
    </location>
</feature>
<reference evidence="3 4" key="1">
    <citation type="submission" date="2020-05" db="EMBL/GenBank/DDBJ databases">
        <title>Flexivirga sp. ID2601S isolated from air conditioner.</title>
        <authorList>
            <person name="Kim D.H."/>
        </authorList>
    </citation>
    <scope>NUCLEOTIDE SEQUENCE [LARGE SCALE GENOMIC DNA]</scope>
    <source>
        <strain evidence="3 4">ID2601S</strain>
    </source>
</reference>
<feature type="transmembrane region" description="Helical" evidence="2">
    <location>
        <begin position="172"/>
        <end position="192"/>
    </location>
</feature>
<proteinExistence type="predicted"/>
<comment type="caution">
    <text evidence="3">The sequence shown here is derived from an EMBL/GenBank/DDBJ whole genome shotgun (WGS) entry which is preliminary data.</text>
</comment>
<dbReference type="EMBL" id="JABENB010000001">
    <property type="protein sequence ID" value="NNG38075.1"/>
    <property type="molecule type" value="Genomic_DNA"/>
</dbReference>
<dbReference type="Gene3D" id="1.20.1530.20">
    <property type="match status" value="1"/>
</dbReference>
<dbReference type="InterPro" id="IPR038770">
    <property type="entry name" value="Na+/solute_symporter_sf"/>
</dbReference>
<evidence type="ECO:0000313" key="4">
    <source>
        <dbReference type="Proteomes" id="UP000557772"/>
    </source>
</evidence>
<dbReference type="PIRSF" id="PIRSF026166">
    <property type="entry name" value="UCP026166"/>
    <property type="match status" value="1"/>
</dbReference>
<evidence type="ECO:0000256" key="1">
    <source>
        <dbReference type="SAM" id="MobiDB-lite"/>
    </source>
</evidence>
<evidence type="ECO:0000256" key="2">
    <source>
        <dbReference type="SAM" id="Phobius"/>
    </source>
</evidence>
<feature type="transmembrane region" description="Helical" evidence="2">
    <location>
        <begin position="199"/>
        <end position="223"/>
    </location>
</feature>
<feature type="transmembrane region" description="Helical" evidence="2">
    <location>
        <begin position="140"/>
        <end position="160"/>
    </location>
</feature>
<sequence length="395" mass="43070">MPVWVTRSSWSNSFQLRSLRCAGVSCRSGVGIPHLRQLYGASALPTLPRRPDTLRTGNPHRPPAEGEHVPRSWLRGVFDPLTIAVTVALVVGLLLPAPGSWLPTVMVLAKIAIGFLFFLNGIRISTSDIIAGVNHWRMHLTILVITFVIFPIIGWVMQFLPSIMLRPELHAGVIFMCLVPSTVQASISFTAIAGGNVPAAIIGATLSNLVGVIATPLLTYLLLSPAGDVTINAATARDLVLSLVLPFILGQLVRPRVKAWVDSHEPTLRNVGRESIMLVVYAAFSTAQDQHFWKRLDWWEILQMLAMSITVLVVILPLSRWIAVRLGFDRGDAIAIQFCGSKKALATGLPIATILFSGNALGLVMVPLIIFHQVQLVGCSWLANHYARQLRSATS</sequence>
<dbReference type="PANTHER" id="PTHR18640:SF5">
    <property type="entry name" value="SODIUM_BILE ACID COTRANSPORTER 7"/>
    <property type="match status" value="1"/>
</dbReference>
<keyword evidence="2" id="KW-0472">Membrane</keyword>
<keyword evidence="2" id="KW-0812">Transmembrane</keyword>
<name>A0A849AC21_9MICO</name>
<feature type="region of interest" description="Disordered" evidence="1">
    <location>
        <begin position="46"/>
        <end position="68"/>
    </location>
</feature>
<gene>
    <name evidence="3" type="ORF">HJ588_02140</name>
</gene>
<dbReference type="AlphaFoldDB" id="A0A849AC21"/>